<keyword evidence="1" id="KW-1133">Transmembrane helix</keyword>
<dbReference type="AlphaFoldDB" id="A0A8X8IEK6"/>
<dbReference type="EMBL" id="FNNO01000004">
    <property type="protein sequence ID" value="SDW62120.1"/>
    <property type="molecule type" value="Genomic_DNA"/>
</dbReference>
<proteinExistence type="predicted"/>
<feature type="transmembrane region" description="Helical" evidence="1">
    <location>
        <begin position="272"/>
        <end position="296"/>
    </location>
</feature>
<keyword evidence="1" id="KW-0812">Transmembrane</keyword>
<reference evidence="2 3" key="1">
    <citation type="submission" date="2016-10" db="EMBL/GenBank/DDBJ databases">
        <authorList>
            <person name="Varghese N."/>
            <person name="Submissions S."/>
        </authorList>
    </citation>
    <scope>NUCLEOTIDE SEQUENCE [LARGE SCALE GENOMIC DNA]</scope>
    <source>
        <strain evidence="2 3">DSM 25353</strain>
    </source>
</reference>
<comment type="caution">
    <text evidence="2">The sequence shown here is derived from an EMBL/GenBank/DDBJ whole genome shotgun (WGS) entry which is preliminary data.</text>
</comment>
<feature type="transmembrane region" description="Helical" evidence="1">
    <location>
        <begin position="333"/>
        <end position="354"/>
    </location>
</feature>
<keyword evidence="1" id="KW-0472">Membrane</keyword>
<evidence type="ECO:0000313" key="2">
    <source>
        <dbReference type="EMBL" id="SDW62120.1"/>
    </source>
</evidence>
<keyword evidence="3" id="KW-1185">Reference proteome</keyword>
<sequence length="398" mass="45051">MDQLNHLLTKLIRSGAGRSRFVMAILGLSIAMVLILAAVQIQVNYNELLHGKRNQDSVANFLVVNKLLTDRNIGATALTGDEINDLKRQPFVQSIGLLTPSRFKASIQSNSERFPFFTEIAFESVPNEFIDVTNKDWRWDEGSNFVPVIVPNMFLDFYNFQFSFSQNLPQLTREVVKMIVFRINVYGPNGITTFNGRVVGFSDRVSSLLVPQEFMDWANQRMAGAGEAKPSRVIIRTADPGNPVLVQYLREHGLSTDADKTRFSRYRQVVDVVVNISGITGLVMLLFALLIFTLFIQLTIASCSREIMLLITLGAAPRQLEQFLMGRFFPQNIGIVVAALSLITVFQHITYLYLKKMHMFISPWISVYTATIALILLIIIWLVNRSSIRKHIRKTGLE</sequence>
<feature type="transmembrane region" description="Helical" evidence="1">
    <location>
        <begin position="21"/>
        <end position="43"/>
    </location>
</feature>
<evidence type="ECO:0000256" key="1">
    <source>
        <dbReference type="SAM" id="Phobius"/>
    </source>
</evidence>
<dbReference type="Proteomes" id="UP000198711">
    <property type="component" value="Unassembled WGS sequence"/>
</dbReference>
<gene>
    <name evidence="2" type="ORF">SAMN05444410_104125</name>
</gene>
<organism evidence="2 3">
    <name type="scientific">Hydrobacter penzbergensis</name>
    <dbReference type="NCBI Taxonomy" id="1235997"/>
    <lineage>
        <taxon>Bacteria</taxon>
        <taxon>Pseudomonadati</taxon>
        <taxon>Bacteroidota</taxon>
        <taxon>Chitinophagia</taxon>
        <taxon>Chitinophagales</taxon>
        <taxon>Chitinophagaceae</taxon>
        <taxon>Hydrobacter</taxon>
    </lineage>
</organism>
<protein>
    <recommendedName>
        <fullName evidence="4">FtsX-like permease family protein</fullName>
    </recommendedName>
</protein>
<evidence type="ECO:0008006" key="4">
    <source>
        <dbReference type="Google" id="ProtNLM"/>
    </source>
</evidence>
<accession>A0A8X8IEK6</accession>
<name>A0A8X8IEK6_9BACT</name>
<evidence type="ECO:0000313" key="3">
    <source>
        <dbReference type="Proteomes" id="UP000198711"/>
    </source>
</evidence>
<feature type="transmembrane region" description="Helical" evidence="1">
    <location>
        <begin position="360"/>
        <end position="383"/>
    </location>
</feature>